<dbReference type="PRINTS" id="PR00625">
    <property type="entry name" value="JDOMAIN"/>
</dbReference>
<dbReference type="PANTHER" id="PTHR44145">
    <property type="entry name" value="DNAJ HOMOLOG SUBFAMILY A MEMBER 3, MITOCHONDRIAL"/>
    <property type="match status" value="1"/>
</dbReference>
<keyword evidence="6" id="KW-1185">Reference proteome</keyword>
<keyword evidence="3" id="KW-0472">Membrane</keyword>
<evidence type="ECO:0000313" key="6">
    <source>
        <dbReference type="Proteomes" id="UP000298493"/>
    </source>
</evidence>
<dbReference type="InterPro" id="IPR051938">
    <property type="entry name" value="Apopto_cytoskel_mod"/>
</dbReference>
<dbReference type="InterPro" id="IPR036869">
    <property type="entry name" value="J_dom_sf"/>
</dbReference>
<reference evidence="5 6" key="1">
    <citation type="submission" date="2019-04" db="EMBL/GenBank/DDBJ databases">
        <title>High contiguity whole genome sequence and gene annotation resource for two Venturia nashicola isolates.</title>
        <authorList>
            <person name="Prokchorchik M."/>
            <person name="Won K."/>
            <person name="Lee Y."/>
            <person name="Choi E.D."/>
            <person name="Segonzac C."/>
            <person name="Sohn K.H."/>
        </authorList>
    </citation>
    <scope>NUCLEOTIDE SEQUENCE [LARGE SCALE GENOMIC DNA]</scope>
    <source>
        <strain evidence="5 6">PRI2</strain>
    </source>
</reference>
<accession>A0A4Z1NRI5</accession>
<evidence type="ECO:0000313" key="5">
    <source>
        <dbReference type="EMBL" id="TID15687.1"/>
    </source>
</evidence>
<feature type="compositionally biased region" description="Basic and acidic residues" evidence="2">
    <location>
        <begin position="96"/>
        <end position="109"/>
    </location>
</feature>
<dbReference type="CDD" id="cd06257">
    <property type="entry name" value="DnaJ"/>
    <property type="match status" value="1"/>
</dbReference>
<feature type="domain" description="J" evidence="4">
    <location>
        <begin position="42"/>
        <end position="107"/>
    </location>
</feature>
<keyword evidence="1" id="KW-0143">Chaperone</keyword>
<protein>
    <submittedName>
        <fullName evidence="5">DnaJ-domain-containing protein</fullName>
    </submittedName>
</protein>
<dbReference type="InterPro" id="IPR001623">
    <property type="entry name" value="DnaJ_domain"/>
</dbReference>
<dbReference type="SMART" id="SM00271">
    <property type="entry name" value="DnaJ"/>
    <property type="match status" value="1"/>
</dbReference>
<dbReference type="SUPFAM" id="SSF46565">
    <property type="entry name" value="Chaperone J-domain"/>
    <property type="match status" value="1"/>
</dbReference>
<name>A0A4Z1NRI5_9PEZI</name>
<feature type="compositionally biased region" description="Low complexity" evidence="2">
    <location>
        <begin position="213"/>
        <end position="223"/>
    </location>
</feature>
<comment type="caution">
    <text evidence="5">The sequence shown here is derived from an EMBL/GenBank/DDBJ whole genome shotgun (WGS) entry which is preliminary data.</text>
</comment>
<dbReference type="EMBL" id="SNSC02000020">
    <property type="protein sequence ID" value="TID15687.1"/>
    <property type="molecule type" value="Genomic_DNA"/>
</dbReference>
<evidence type="ECO:0000256" key="2">
    <source>
        <dbReference type="SAM" id="MobiDB-lite"/>
    </source>
</evidence>
<keyword evidence="3" id="KW-1133">Transmembrane helix</keyword>
<dbReference type="Gene3D" id="1.10.287.110">
    <property type="entry name" value="DnaJ domain"/>
    <property type="match status" value="1"/>
</dbReference>
<gene>
    <name evidence="5" type="ORF">E6O75_ATG08015</name>
</gene>
<feature type="region of interest" description="Disordered" evidence="2">
    <location>
        <begin position="96"/>
        <end position="243"/>
    </location>
</feature>
<feature type="compositionally biased region" description="Basic and acidic residues" evidence="2">
    <location>
        <begin position="225"/>
        <end position="243"/>
    </location>
</feature>
<sequence>MSITNLFGSPLCRNCWRAYRIASPVQRPFHNSSPWRQEAVSNHYDTLGLSSSASAAEIKKQFYALSKKYHPDLNPSDKTSSQKFVAVSEAYHVLGSEDQRRKYDREHIQPSRHASSPFAHGSHSSHTSRKAGESGPGGRPASGLSRRRTQFRGPPPSFYQSGGYGRHSSKRHAAGGDPEGTANSSTGASSKADTNPGGLGSEPEGGSFGYGPGQDSSPSSDDIPYWDKDSHQKTHDNLRQRRERSGAARALGLDEDNIGGSMALNFLLVSTLISLVAGVSHWLQTKKEPRSSSMRARDNG</sequence>
<evidence type="ECO:0000256" key="3">
    <source>
        <dbReference type="SAM" id="Phobius"/>
    </source>
</evidence>
<dbReference type="PANTHER" id="PTHR44145:SF3">
    <property type="entry name" value="DNAJ HOMOLOG SUBFAMILY A MEMBER 3, MITOCHONDRIAL"/>
    <property type="match status" value="1"/>
</dbReference>
<dbReference type="PROSITE" id="PS50076">
    <property type="entry name" value="DNAJ_2"/>
    <property type="match status" value="1"/>
</dbReference>
<dbReference type="AlphaFoldDB" id="A0A4Z1NRI5"/>
<dbReference type="Pfam" id="PF00226">
    <property type="entry name" value="DnaJ"/>
    <property type="match status" value="1"/>
</dbReference>
<feature type="compositionally biased region" description="Polar residues" evidence="2">
    <location>
        <begin position="181"/>
        <end position="193"/>
    </location>
</feature>
<evidence type="ECO:0000256" key="1">
    <source>
        <dbReference type="ARBA" id="ARBA00023186"/>
    </source>
</evidence>
<proteinExistence type="predicted"/>
<feature type="transmembrane region" description="Helical" evidence="3">
    <location>
        <begin position="262"/>
        <end position="283"/>
    </location>
</feature>
<keyword evidence="3" id="KW-0812">Transmembrane</keyword>
<dbReference type="Proteomes" id="UP000298493">
    <property type="component" value="Unassembled WGS sequence"/>
</dbReference>
<organism evidence="5 6">
    <name type="scientific">Venturia nashicola</name>
    <dbReference type="NCBI Taxonomy" id="86259"/>
    <lineage>
        <taxon>Eukaryota</taxon>
        <taxon>Fungi</taxon>
        <taxon>Dikarya</taxon>
        <taxon>Ascomycota</taxon>
        <taxon>Pezizomycotina</taxon>
        <taxon>Dothideomycetes</taxon>
        <taxon>Pleosporomycetidae</taxon>
        <taxon>Venturiales</taxon>
        <taxon>Venturiaceae</taxon>
        <taxon>Venturia</taxon>
    </lineage>
</organism>
<dbReference type="STRING" id="86259.A0A4Z1NRI5"/>
<evidence type="ECO:0000259" key="4">
    <source>
        <dbReference type="PROSITE" id="PS50076"/>
    </source>
</evidence>